<gene>
    <name evidence="2" type="ORF">C2I19_15820</name>
</gene>
<evidence type="ECO:0000256" key="1">
    <source>
        <dbReference type="SAM" id="MobiDB-lite"/>
    </source>
</evidence>
<dbReference type="AlphaFoldDB" id="A0A2S5DD51"/>
<keyword evidence="3" id="KW-1185">Reference proteome</keyword>
<dbReference type="RefSeq" id="WP_103903630.1">
    <property type="nucleotide sequence ID" value="NZ_PQWB01000078.1"/>
</dbReference>
<evidence type="ECO:0000313" key="3">
    <source>
        <dbReference type="Proteomes" id="UP000237082"/>
    </source>
</evidence>
<feature type="compositionally biased region" description="Basic and acidic residues" evidence="1">
    <location>
        <begin position="105"/>
        <end position="115"/>
    </location>
</feature>
<dbReference type="Proteomes" id="UP000237082">
    <property type="component" value="Unassembled WGS sequence"/>
</dbReference>
<feature type="region of interest" description="Disordered" evidence="1">
    <location>
        <begin position="99"/>
        <end position="121"/>
    </location>
</feature>
<dbReference type="EMBL" id="PQWB01000078">
    <property type="protein sequence ID" value="POZ61023.1"/>
    <property type="molecule type" value="Genomic_DNA"/>
</dbReference>
<protein>
    <submittedName>
        <fullName evidence="2">Uncharacterized protein</fullName>
    </submittedName>
</protein>
<comment type="caution">
    <text evidence="2">The sequence shown here is derived from an EMBL/GenBank/DDBJ whole genome shotgun (WGS) entry which is preliminary data.</text>
</comment>
<accession>A0A2S5DD51</accession>
<sequence>MNSQIRSMLDAKSFIKADEKTVPIIEWIPVIDSIKVELEFAEDRQLADFLGIAPSTLSECRSGRLNLSPLAKLQVLIQLGFCKTEDARRILLQEEVAEKKRRAKERQDKKLEMLKAKKQIS</sequence>
<proteinExistence type="predicted"/>
<reference evidence="3" key="1">
    <citation type="submission" date="2018-02" db="EMBL/GenBank/DDBJ databases">
        <authorList>
            <person name="O'Hara-Hanley K."/>
            <person name="Soby S."/>
        </authorList>
    </citation>
    <scope>NUCLEOTIDE SEQUENCE [LARGE SCALE GENOMIC DNA]</scope>
    <source>
        <strain evidence="3">MWU14-2602</strain>
    </source>
</reference>
<name>A0A2S5DD51_9NEIS</name>
<evidence type="ECO:0000313" key="2">
    <source>
        <dbReference type="EMBL" id="POZ61023.1"/>
    </source>
</evidence>
<organism evidence="2 3">
    <name type="scientific">Chromobacterium alticapitis</name>
    <dbReference type="NCBI Taxonomy" id="2073169"/>
    <lineage>
        <taxon>Bacteria</taxon>
        <taxon>Pseudomonadati</taxon>
        <taxon>Pseudomonadota</taxon>
        <taxon>Betaproteobacteria</taxon>
        <taxon>Neisseriales</taxon>
        <taxon>Chromobacteriaceae</taxon>
        <taxon>Chromobacterium</taxon>
    </lineage>
</organism>